<evidence type="ECO:0000313" key="1">
    <source>
        <dbReference type="EMBL" id="TKD13033.1"/>
    </source>
</evidence>
<comment type="caution">
    <text evidence="1">The sequence shown here is derived from an EMBL/GenBank/DDBJ whole genome shotgun (WGS) entry which is preliminary data.</text>
</comment>
<dbReference type="RefSeq" id="WP_136926849.1">
    <property type="nucleotide sequence ID" value="NZ_SSMQ01000001.1"/>
</dbReference>
<dbReference type="EMBL" id="SSMQ01000001">
    <property type="protein sequence ID" value="TKD13033.1"/>
    <property type="molecule type" value="Genomic_DNA"/>
</dbReference>
<reference evidence="1 2" key="1">
    <citation type="submission" date="2019-04" db="EMBL/GenBank/DDBJ databases">
        <authorList>
            <person name="Li Y."/>
            <person name="Wang J."/>
        </authorList>
    </citation>
    <scope>NUCLEOTIDE SEQUENCE [LARGE SCALE GENOMIC DNA]</scope>
    <source>
        <strain evidence="1 2">DSM 14668</strain>
    </source>
</reference>
<protein>
    <submittedName>
        <fullName evidence="1">DUF2505 domain-containing protein</fullName>
    </submittedName>
</protein>
<sequence>MHFEITHEFDVPLDALELAVLSPDIGLMMAPFLATTSVASVETIEHVIANGELRRVLRFQANAPLAMFRGYDIAREALSWEERCVYRLGNHVASWSVAPREQFRKYFSASGTCRLEPAPEGRARRTVEGDIEIKAGVLSSLAGRMALVEIRKIYDAEAETLRKLSTL</sequence>
<dbReference type="AlphaFoldDB" id="A0A4V5PPD2"/>
<gene>
    <name evidence="1" type="ORF">E8A74_00290</name>
</gene>
<organism evidence="1 2">
    <name type="scientific">Polyangium fumosum</name>
    <dbReference type="NCBI Taxonomy" id="889272"/>
    <lineage>
        <taxon>Bacteria</taxon>
        <taxon>Pseudomonadati</taxon>
        <taxon>Myxococcota</taxon>
        <taxon>Polyangia</taxon>
        <taxon>Polyangiales</taxon>
        <taxon>Polyangiaceae</taxon>
        <taxon>Polyangium</taxon>
    </lineage>
</organism>
<dbReference type="Proteomes" id="UP000309215">
    <property type="component" value="Unassembled WGS sequence"/>
</dbReference>
<name>A0A4V5PPD2_9BACT</name>
<proteinExistence type="predicted"/>
<dbReference type="Gene3D" id="3.30.530.20">
    <property type="match status" value="1"/>
</dbReference>
<dbReference type="OrthoDB" id="5509830at2"/>
<evidence type="ECO:0000313" key="2">
    <source>
        <dbReference type="Proteomes" id="UP000309215"/>
    </source>
</evidence>
<dbReference type="InterPro" id="IPR023393">
    <property type="entry name" value="START-like_dom_sf"/>
</dbReference>
<keyword evidence="2" id="KW-1185">Reference proteome</keyword>
<accession>A0A4V5PPD2</accession>